<feature type="domain" description="DUF6533" evidence="2">
    <location>
        <begin position="19"/>
        <end position="61"/>
    </location>
</feature>
<keyword evidence="1" id="KW-1133">Transmembrane helix</keyword>
<accession>A0A369JZY3</accession>
<keyword evidence="1" id="KW-0812">Transmembrane</keyword>
<dbReference type="EMBL" id="LUEZ02000045">
    <property type="protein sequence ID" value="RDB24276.1"/>
    <property type="molecule type" value="Genomic_DNA"/>
</dbReference>
<keyword evidence="4" id="KW-1185">Reference proteome</keyword>
<dbReference type="InterPro" id="IPR045340">
    <property type="entry name" value="DUF6533"/>
</dbReference>
<feature type="transmembrane region" description="Helical" evidence="1">
    <location>
        <begin position="80"/>
        <end position="103"/>
    </location>
</feature>
<dbReference type="OrthoDB" id="3341843at2759"/>
<evidence type="ECO:0000259" key="2">
    <source>
        <dbReference type="Pfam" id="PF20151"/>
    </source>
</evidence>
<evidence type="ECO:0000256" key="1">
    <source>
        <dbReference type="SAM" id="Phobius"/>
    </source>
</evidence>
<dbReference type="InParanoid" id="A0A369JZY3"/>
<evidence type="ECO:0000313" key="3">
    <source>
        <dbReference type="EMBL" id="RDB24276.1"/>
    </source>
</evidence>
<feature type="transmembrane region" description="Helical" evidence="1">
    <location>
        <begin position="206"/>
        <end position="233"/>
    </location>
</feature>
<name>A0A369JZY3_HYPMA</name>
<proteinExistence type="predicted"/>
<gene>
    <name evidence="3" type="ORF">Hypma_008553</name>
</gene>
<evidence type="ECO:0000313" key="4">
    <source>
        <dbReference type="Proteomes" id="UP000076154"/>
    </source>
</evidence>
<feature type="transmembrane region" description="Helical" evidence="1">
    <location>
        <begin position="12"/>
        <end position="30"/>
    </location>
</feature>
<feature type="transmembrane region" description="Helical" evidence="1">
    <location>
        <begin position="156"/>
        <end position="185"/>
    </location>
</feature>
<feature type="transmembrane region" description="Helical" evidence="1">
    <location>
        <begin position="115"/>
        <end position="136"/>
    </location>
</feature>
<reference evidence="3" key="1">
    <citation type="submission" date="2018-04" db="EMBL/GenBank/DDBJ databases">
        <title>Whole genome sequencing of Hypsizygus marmoreus.</title>
        <authorList>
            <person name="Choi I.-G."/>
            <person name="Min B."/>
            <person name="Kim J.-G."/>
            <person name="Kim S."/>
            <person name="Oh Y.-L."/>
            <person name="Kong W.-S."/>
            <person name="Park H."/>
            <person name="Jeong J."/>
            <person name="Song E.-S."/>
        </authorList>
    </citation>
    <scope>NUCLEOTIDE SEQUENCE [LARGE SCALE GENOMIC DNA]</scope>
    <source>
        <strain evidence="3">51987-8</strain>
    </source>
</reference>
<dbReference type="Pfam" id="PF20151">
    <property type="entry name" value="DUF6533"/>
    <property type="match status" value="1"/>
</dbReference>
<feature type="transmembrane region" description="Helical" evidence="1">
    <location>
        <begin position="37"/>
        <end position="60"/>
    </location>
</feature>
<keyword evidence="1" id="KW-0472">Membrane</keyword>
<dbReference type="Proteomes" id="UP000076154">
    <property type="component" value="Unassembled WGS sequence"/>
</dbReference>
<sequence length="313" mass="34804">MTSTTLQLLDLQLVRGTLIASGTVLVYDLLCTVDQEITYVWSNVLSIPSLLFLLNRYLPFVDTFLSLYLKFSRNTPEECLARYTVVTWLIVIGTFLSEIILMLRTYAIWECRRPVLVILCALALIVSISVIVITSLEVKSLKYIPTPPETLGCRIGHASSIIIVAYVTLVVSETTLAVLTGIQAYRHLRFSQSRWVTRLYKNGVVFYGYLLCISIANIVVPITAPSIFANWLATPQRVIHSILTNRVLFVILRQRGARASLGDRLPLRRGAGTYTTEPEPVFTSFLDDGEGEETTGFSIVATGTGTRTEGSIT</sequence>
<comment type="caution">
    <text evidence="3">The sequence shown here is derived from an EMBL/GenBank/DDBJ whole genome shotgun (WGS) entry which is preliminary data.</text>
</comment>
<dbReference type="AlphaFoldDB" id="A0A369JZY3"/>
<organism evidence="3 4">
    <name type="scientific">Hypsizygus marmoreus</name>
    <name type="common">White beech mushroom</name>
    <name type="synonym">Agaricus marmoreus</name>
    <dbReference type="NCBI Taxonomy" id="39966"/>
    <lineage>
        <taxon>Eukaryota</taxon>
        <taxon>Fungi</taxon>
        <taxon>Dikarya</taxon>
        <taxon>Basidiomycota</taxon>
        <taxon>Agaricomycotina</taxon>
        <taxon>Agaricomycetes</taxon>
        <taxon>Agaricomycetidae</taxon>
        <taxon>Agaricales</taxon>
        <taxon>Tricholomatineae</taxon>
        <taxon>Lyophyllaceae</taxon>
        <taxon>Hypsizygus</taxon>
    </lineage>
</organism>
<protein>
    <recommendedName>
        <fullName evidence="2">DUF6533 domain-containing protein</fullName>
    </recommendedName>
</protein>